<evidence type="ECO:0000313" key="2">
    <source>
        <dbReference type="EMBL" id="WPB02946.1"/>
    </source>
</evidence>
<dbReference type="RefSeq" id="XP_065459031.1">
    <property type="nucleotide sequence ID" value="XM_065602959.1"/>
</dbReference>
<dbReference type="Proteomes" id="UP001302367">
    <property type="component" value="Chromosome 5"/>
</dbReference>
<protein>
    <submittedName>
        <fullName evidence="2">Uncharacterized protein</fullName>
    </submittedName>
</protein>
<feature type="compositionally biased region" description="Low complexity" evidence="1">
    <location>
        <begin position="25"/>
        <end position="38"/>
    </location>
</feature>
<keyword evidence="3" id="KW-1185">Reference proteome</keyword>
<dbReference type="EMBL" id="CP134188">
    <property type="protein sequence ID" value="WPB02946.1"/>
    <property type="molecule type" value="Genomic_DNA"/>
</dbReference>
<name>A0ABZ0NTW7_CERBT</name>
<gene>
    <name evidence="2" type="ORF">RHO25_007582</name>
</gene>
<evidence type="ECO:0000313" key="3">
    <source>
        <dbReference type="Proteomes" id="UP001302367"/>
    </source>
</evidence>
<proteinExistence type="predicted"/>
<accession>A0ABZ0NTW7</accession>
<evidence type="ECO:0000256" key="1">
    <source>
        <dbReference type="SAM" id="MobiDB-lite"/>
    </source>
</evidence>
<organism evidence="2 3">
    <name type="scientific">Cercospora beticola</name>
    <name type="common">Sugarbeet leaf spot fungus</name>
    <dbReference type="NCBI Taxonomy" id="122368"/>
    <lineage>
        <taxon>Eukaryota</taxon>
        <taxon>Fungi</taxon>
        <taxon>Dikarya</taxon>
        <taxon>Ascomycota</taxon>
        <taxon>Pezizomycotina</taxon>
        <taxon>Dothideomycetes</taxon>
        <taxon>Dothideomycetidae</taxon>
        <taxon>Mycosphaerellales</taxon>
        <taxon>Mycosphaerellaceae</taxon>
        <taxon>Cercospora</taxon>
    </lineage>
</organism>
<feature type="region of interest" description="Disordered" evidence="1">
    <location>
        <begin position="1"/>
        <end position="44"/>
    </location>
</feature>
<dbReference type="GeneID" id="90644394"/>
<sequence length="63" mass="6774">MDLGERVAVPAKRHDDSDSAVSGFPPSSRASSPDPDASQGPVVIGWSFKDKDGKLQLQYTEDQ</sequence>
<reference evidence="2 3" key="1">
    <citation type="submission" date="2023-09" db="EMBL/GenBank/DDBJ databases">
        <title>Complete-Gapless Cercospora beticola genome.</title>
        <authorList>
            <person name="Wyatt N.A."/>
            <person name="Spanner R.E."/>
            <person name="Bolton M.D."/>
        </authorList>
    </citation>
    <scope>NUCLEOTIDE SEQUENCE [LARGE SCALE GENOMIC DNA]</scope>
    <source>
        <strain evidence="2">Cb09-40</strain>
    </source>
</reference>